<keyword evidence="4" id="KW-0808">Transferase</keyword>
<dbReference type="GO" id="GO:0005886">
    <property type="term" value="C:plasma membrane"/>
    <property type="evidence" value="ECO:0007669"/>
    <property type="project" value="TreeGrafter"/>
</dbReference>
<evidence type="ECO:0000256" key="1">
    <source>
        <dbReference type="ARBA" id="ARBA00000085"/>
    </source>
</evidence>
<comment type="catalytic activity">
    <reaction evidence="1">
        <text>ATP + protein L-histidine = ADP + protein N-phospho-L-histidine.</text>
        <dbReference type="EC" id="2.7.13.3"/>
    </reaction>
</comment>
<organism evidence="10 11">
    <name type="scientific">Myxococcus xanthus (strain DK1622)</name>
    <dbReference type="NCBI Taxonomy" id="246197"/>
    <lineage>
        <taxon>Bacteria</taxon>
        <taxon>Pseudomonadati</taxon>
        <taxon>Myxococcota</taxon>
        <taxon>Myxococcia</taxon>
        <taxon>Myxococcales</taxon>
        <taxon>Cystobacterineae</taxon>
        <taxon>Myxococcaceae</taxon>
        <taxon>Myxococcus</taxon>
    </lineage>
</organism>
<feature type="domain" description="Histidine kinase" evidence="9">
    <location>
        <begin position="275"/>
        <end position="488"/>
    </location>
</feature>
<dbReference type="Pfam" id="PF02518">
    <property type="entry name" value="HATPase_c"/>
    <property type="match status" value="1"/>
</dbReference>
<dbReference type="Pfam" id="PF00512">
    <property type="entry name" value="HisKA"/>
    <property type="match status" value="1"/>
</dbReference>
<gene>
    <name evidence="10" type="ordered locus">MXAN_5704</name>
</gene>
<keyword evidence="3" id="KW-0597">Phosphoprotein</keyword>
<accession>Q1D0I1</accession>
<evidence type="ECO:0000313" key="11">
    <source>
        <dbReference type="Proteomes" id="UP000002402"/>
    </source>
</evidence>
<dbReference type="CDD" id="cd00075">
    <property type="entry name" value="HATPase"/>
    <property type="match status" value="1"/>
</dbReference>
<dbReference type="Proteomes" id="UP000002402">
    <property type="component" value="Chromosome"/>
</dbReference>
<dbReference type="SMART" id="SM00388">
    <property type="entry name" value="HisKA"/>
    <property type="match status" value="1"/>
</dbReference>
<dbReference type="AlphaFoldDB" id="Q1D0I1"/>
<protein>
    <recommendedName>
        <fullName evidence="2">histidine kinase</fullName>
        <ecNumber evidence="2">2.7.13.3</ecNumber>
    </recommendedName>
</protein>
<name>Q1D0I1_MYXXD</name>
<dbReference type="PRINTS" id="PR00344">
    <property type="entry name" value="BCTRLSENSOR"/>
</dbReference>
<feature type="coiled-coil region" evidence="6">
    <location>
        <begin position="238"/>
        <end position="275"/>
    </location>
</feature>
<dbReference type="InterPro" id="IPR005467">
    <property type="entry name" value="His_kinase_dom"/>
</dbReference>
<keyword evidence="11" id="KW-1185">Reference proteome</keyword>
<keyword evidence="8" id="KW-1133">Transmembrane helix</keyword>
<evidence type="ECO:0000256" key="7">
    <source>
        <dbReference type="SAM" id="MobiDB-lite"/>
    </source>
</evidence>
<keyword evidence="8" id="KW-0472">Membrane</keyword>
<dbReference type="STRING" id="246197.MXAN_5704"/>
<evidence type="ECO:0000256" key="6">
    <source>
        <dbReference type="SAM" id="Coils"/>
    </source>
</evidence>
<evidence type="ECO:0000256" key="2">
    <source>
        <dbReference type="ARBA" id="ARBA00012438"/>
    </source>
</evidence>
<dbReference type="SUPFAM" id="SSF55874">
    <property type="entry name" value="ATPase domain of HSP90 chaperone/DNA topoisomerase II/histidine kinase"/>
    <property type="match status" value="1"/>
</dbReference>
<dbReference type="SUPFAM" id="SSF47384">
    <property type="entry name" value="Homodimeric domain of signal transducing histidine kinase"/>
    <property type="match status" value="1"/>
</dbReference>
<dbReference type="EMBL" id="CP000113">
    <property type="protein sequence ID" value="ABF90458.1"/>
    <property type="molecule type" value="Genomic_DNA"/>
</dbReference>
<evidence type="ECO:0000256" key="4">
    <source>
        <dbReference type="ARBA" id="ARBA00022679"/>
    </source>
</evidence>
<dbReference type="Gene3D" id="3.30.565.10">
    <property type="entry name" value="Histidine kinase-like ATPase, C-terminal domain"/>
    <property type="match status" value="1"/>
</dbReference>
<sequence>MEPARATPARPSASARQAAGLASHEGSRENPRLVTSPPPVSGPLEETMSRAMDAQRRSVVGAGAAVRLVGAALFLAISTTLWLAGGRDWGVYPPALGLYASVAGVLFMLRQRRVARGLGAVQSLVDVGLVYWIQSTTLLVSPFPAGVAGFSLGLFALVVALSGLGMRGTVVYGTALLSAVAQAALMRQASVGWGAVAIAVVALVLVAVVSHYGTGRLRNLAVTLSRLEVDRALEARRFQEVEEARRTIERMLADAQAQNAELQRLQRDKEQLTEFLVHDLRSPLSALTLSLSWMEQEVPQQGILGESVRTGLAVTARLDRMISDLMDVPRLEEGRLEPQRATFPATRIVEDVRRSLESVARARKLTLDAEVPVQLELEGDADLLVRVLENLTTNALRYAPSGGRVRLEAGADVNGRWLAVRNDGPPISEEARGRIFDKYEQADAERDSRRGYGLGLYFCRLAAEAHGGRLAVEDAPGWSTSFVLRLPA</sequence>
<dbReference type="PANTHER" id="PTHR43047">
    <property type="entry name" value="TWO-COMPONENT HISTIDINE PROTEIN KINASE"/>
    <property type="match status" value="1"/>
</dbReference>
<evidence type="ECO:0000256" key="3">
    <source>
        <dbReference type="ARBA" id="ARBA00022553"/>
    </source>
</evidence>
<dbReference type="CDD" id="cd00082">
    <property type="entry name" value="HisKA"/>
    <property type="match status" value="1"/>
</dbReference>
<feature type="compositionally biased region" description="Low complexity" evidence="7">
    <location>
        <begin position="1"/>
        <end position="19"/>
    </location>
</feature>
<feature type="transmembrane region" description="Helical" evidence="8">
    <location>
        <begin position="59"/>
        <end position="85"/>
    </location>
</feature>
<feature type="transmembrane region" description="Helical" evidence="8">
    <location>
        <begin position="91"/>
        <end position="109"/>
    </location>
</feature>
<evidence type="ECO:0000259" key="9">
    <source>
        <dbReference type="PROSITE" id="PS50109"/>
    </source>
</evidence>
<dbReference type="PANTHER" id="PTHR43047:SF72">
    <property type="entry name" value="OSMOSENSING HISTIDINE PROTEIN KINASE SLN1"/>
    <property type="match status" value="1"/>
</dbReference>
<keyword evidence="5 10" id="KW-0418">Kinase</keyword>
<feature type="transmembrane region" description="Helical" evidence="8">
    <location>
        <begin position="139"/>
        <end position="161"/>
    </location>
</feature>
<dbReference type="InterPro" id="IPR036890">
    <property type="entry name" value="HATPase_C_sf"/>
</dbReference>
<feature type="transmembrane region" description="Helical" evidence="8">
    <location>
        <begin position="114"/>
        <end position="133"/>
    </location>
</feature>
<dbReference type="InterPro" id="IPR004358">
    <property type="entry name" value="Sig_transdc_His_kin-like_C"/>
</dbReference>
<feature type="transmembrane region" description="Helical" evidence="8">
    <location>
        <begin position="191"/>
        <end position="209"/>
    </location>
</feature>
<reference evidence="10 11" key="1">
    <citation type="journal article" date="2006" name="Proc. Natl. Acad. Sci. U.S.A.">
        <title>Evolution of sensory complexity recorded in a myxobacterial genome.</title>
        <authorList>
            <person name="Goldman B.S."/>
            <person name="Nierman W.C."/>
            <person name="Kaiser D."/>
            <person name="Slater S.C."/>
            <person name="Durkin A.S."/>
            <person name="Eisen J.A."/>
            <person name="Ronning C.M."/>
            <person name="Barbazuk W.B."/>
            <person name="Blanchard M."/>
            <person name="Field C."/>
            <person name="Halling C."/>
            <person name="Hinkle G."/>
            <person name="Iartchuk O."/>
            <person name="Kim H.S."/>
            <person name="Mackenzie C."/>
            <person name="Madupu R."/>
            <person name="Miller N."/>
            <person name="Shvartsbeyn A."/>
            <person name="Sullivan S.A."/>
            <person name="Vaudin M."/>
            <person name="Wiegand R."/>
            <person name="Kaplan H.B."/>
        </authorList>
    </citation>
    <scope>NUCLEOTIDE SEQUENCE [LARGE SCALE GENOMIC DNA]</scope>
    <source>
        <strain evidence="11">DK1622</strain>
    </source>
</reference>
<dbReference type="KEGG" id="mxa:MXAN_5704"/>
<evidence type="ECO:0000256" key="8">
    <source>
        <dbReference type="SAM" id="Phobius"/>
    </source>
</evidence>
<keyword evidence="8" id="KW-0812">Transmembrane</keyword>
<dbReference type="EnsemblBacteria" id="ABF90458">
    <property type="protein sequence ID" value="ABF90458"/>
    <property type="gene ID" value="MXAN_5704"/>
</dbReference>
<keyword evidence="6" id="KW-0175">Coiled coil</keyword>
<dbReference type="InterPro" id="IPR003594">
    <property type="entry name" value="HATPase_dom"/>
</dbReference>
<dbReference type="HOGENOM" id="CLU_620854_0_0_7"/>
<feature type="region of interest" description="Disordered" evidence="7">
    <location>
        <begin position="1"/>
        <end position="44"/>
    </location>
</feature>
<dbReference type="GO" id="GO:0000155">
    <property type="term" value="F:phosphorelay sensor kinase activity"/>
    <property type="evidence" value="ECO:0007669"/>
    <property type="project" value="InterPro"/>
</dbReference>
<dbReference type="eggNOG" id="COG2205">
    <property type="taxonomic scope" value="Bacteria"/>
</dbReference>
<dbReference type="InterPro" id="IPR036097">
    <property type="entry name" value="HisK_dim/P_sf"/>
</dbReference>
<dbReference type="GO" id="GO:0009927">
    <property type="term" value="F:histidine phosphotransfer kinase activity"/>
    <property type="evidence" value="ECO:0007669"/>
    <property type="project" value="TreeGrafter"/>
</dbReference>
<dbReference type="InterPro" id="IPR003661">
    <property type="entry name" value="HisK_dim/P_dom"/>
</dbReference>
<proteinExistence type="predicted"/>
<evidence type="ECO:0000313" key="10">
    <source>
        <dbReference type="EMBL" id="ABF90458.1"/>
    </source>
</evidence>
<dbReference type="PROSITE" id="PS50109">
    <property type="entry name" value="HIS_KIN"/>
    <property type="match status" value="1"/>
</dbReference>
<dbReference type="SMART" id="SM00387">
    <property type="entry name" value="HATPase_c"/>
    <property type="match status" value="1"/>
</dbReference>
<evidence type="ECO:0000256" key="5">
    <source>
        <dbReference type="ARBA" id="ARBA00022777"/>
    </source>
</evidence>
<dbReference type="Gene3D" id="1.10.287.130">
    <property type="match status" value="1"/>
</dbReference>
<dbReference type="EC" id="2.7.13.3" evidence="2"/>